<reference evidence="3" key="2">
    <citation type="submission" date="2019-02" db="EMBL/GenBank/DDBJ databases">
        <title>Granulicella sibirica sp. nov., a psychrotolerant acidobacterium isolated from an organic soil layer in forested tundra, West Siberia.</title>
        <authorList>
            <person name="Oshkin I.Y."/>
            <person name="Kulichevskaya I.S."/>
            <person name="Rijpstra W.I.C."/>
            <person name="Sinninghe Damste J.S."/>
            <person name="Rakitin A.L."/>
            <person name="Ravin N.V."/>
            <person name="Dedysh S.N."/>
        </authorList>
    </citation>
    <scope>NUCLEOTIDE SEQUENCE [LARGE SCALE GENOMIC DNA]</scope>
    <source>
        <strain evidence="3">AF10</strain>
    </source>
</reference>
<keyword evidence="3" id="KW-1185">Reference proteome</keyword>
<accession>A0A4Q0SZK7</accession>
<name>A0A4Q0SZK7_9BACT</name>
<comment type="caution">
    <text evidence="2">The sequence shown here is derived from an EMBL/GenBank/DDBJ whole genome shotgun (WGS) entry which is preliminary data.</text>
</comment>
<keyword evidence="1" id="KW-0472">Membrane</keyword>
<evidence type="ECO:0000313" key="3">
    <source>
        <dbReference type="Proteomes" id="UP000289437"/>
    </source>
</evidence>
<keyword evidence="1" id="KW-0812">Transmembrane</keyword>
<dbReference type="AlphaFoldDB" id="A0A4Q0SZK7"/>
<dbReference type="RefSeq" id="WP_128914746.1">
    <property type="nucleotide sequence ID" value="NZ_RDSM01000003.1"/>
</dbReference>
<reference evidence="2 3" key="1">
    <citation type="submission" date="2018-11" db="EMBL/GenBank/DDBJ databases">
        <authorList>
            <person name="Mardanov A.V."/>
            <person name="Ravin N.V."/>
            <person name="Dedysh S.N."/>
        </authorList>
    </citation>
    <scope>NUCLEOTIDE SEQUENCE [LARGE SCALE GENOMIC DNA]</scope>
    <source>
        <strain evidence="2 3">AF10</strain>
    </source>
</reference>
<organism evidence="2 3">
    <name type="scientific">Granulicella sibirica</name>
    <dbReference type="NCBI Taxonomy" id="2479048"/>
    <lineage>
        <taxon>Bacteria</taxon>
        <taxon>Pseudomonadati</taxon>
        <taxon>Acidobacteriota</taxon>
        <taxon>Terriglobia</taxon>
        <taxon>Terriglobales</taxon>
        <taxon>Acidobacteriaceae</taxon>
        <taxon>Granulicella</taxon>
    </lineage>
</organism>
<dbReference type="Proteomes" id="UP000289437">
    <property type="component" value="Unassembled WGS sequence"/>
</dbReference>
<gene>
    <name evidence="2" type="ORF">GRAN_4172</name>
</gene>
<proteinExistence type="predicted"/>
<feature type="transmembrane region" description="Helical" evidence="1">
    <location>
        <begin position="67"/>
        <end position="86"/>
    </location>
</feature>
<keyword evidence="1" id="KW-1133">Transmembrane helix</keyword>
<evidence type="ECO:0000256" key="1">
    <source>
        <dbReference type="SAM" id="Phobius"/>
    </source>
</evidence>
<protein>
    <submittedName>
        <fullName evidence="2">Uncharacterized protein</fullName>
    </submittedName>
</protein>
<dbReference type="EMBL" id="RDSM01000003">
    <property type="protein sequence ID" value="RXH55068.1"/>
    <property type="molecule type" value="Genomic_DNA"/>
</dbReference>
<sequence length="104" mass="10996">MADPAGGLLAFPDIPSAAQAPVKPRVLADILSASAGRFAAFCAEASVLVFVLGILDRFLLKERIEIRWIIGAFTVSVVLLALSVAADVSARRWLGVTRIGPITH</sequence>
<feature type="transmembrane region" description="Helical" evidence="1">
    <location>
        <begin position="35"/>
        <end position="55"/>
    </location>
</feature>
<evidence type="ECO:0000313" key="2">
    <source>
        <dbReference type="EMBL" id="RXH55068.1"/>
    </source>
</evidence>